<accession>A0A177YFE9</accession>
<protein>
    <submittedName>
        <fullName evidence="1">Uncharacterized protein</fullName>
    </submittedName>
</protein>
<organism evidence="1 2">
    <name type="scientific">Rhodococcoides kyotonense</name>
    <dbReference type="NCBI Taxonomy" id="398843"/>
    <lineage>
        <taxon>Bacteria</taxon>
        <taxon>Bacillati</taxon>
        <taxon>Actinomycetota</taxon>
        <taxon>Actinomycetes</taxon>
        <taxon>Mycobacteriales</taxon>
        <taxon>Nocardiaceae</taxon>
        <taxon>Rhodococcoides</taxon>
    </lineage>
</organism>
<reference evidence="1 2" key="1">
    <citation type="submission" date="2016-03" db="EMBL/GenBank/DDBJ databases">
        <title>Genome sequence of Rhodococcus kyotonensis KB10.</title>
        <authorList>
            <person name="Jeong H."/>
            <person name="Hong C.E."/>
            <person name="Jo S.H."/>
            <person name="Park J.M."/>
        </authorList>
    </citation>
    <scope>NUCLEOTIDE SEQUENCE [LARGE SCALE GENOMIC DNA]</scope>
    <source>
        <strain evidence="1 2">KB10</strain>
    </source>
</reference>
<dbReference type="EMBL" id="LVHI01000013">
    <property type="protein sequence ID" value="OAK54030.1"/>
    <property type="molecule type" value="Genomic_DNA"/>
</dbReference>
<evidence type="ECO:0000313" key="2">
    <source>
        <dbReference type="Proteomes" id="UP000077519"/>
    </source>
</evidence>
<dbReference type="Proteomes" id="UP000077519">
    <property type="component" value="Unassembled WGS sequence"/>
</dbReference>
<evidence type="ECO:0000313" key="1">
    <source>
        <dbReference type="EMBL" id="OAK54030.1"/>
    </source>
</evidence>
<name>A0A177YFE9_9NOCA</name>
<sequence>MFAPRQTPVRRTVDLTPAAHSKLDDWQRKTAREIGVARVSGQEVLATLVDEFLENPDLASVVRDSIWRRRQ</sequence>
<gene>
    <name evidence="1" type="ORF">A3K89_21235</name>
</gene>
<dbReference type="AlphaFoldDB" id="A0A177YFE9"/>
<keyword evidence="2" id="KW-1185">Reference proteome</keyword>
<comment type="caution">
    <text evidence="1">The sequence shown here is derived from an EMBL/GenBank/DDBJ whole genome shotgun (WGS) entry which is preliminary data.</text>
</comment>
<proteinExistence type="predicted"/>